<dbReference type="Gene3D" id="3.80.10.10">
    <property type="entry name" value="Ribonuclease Inhibitor"/>
    <property type="match status" value="1"/>
</dbReference>
<keyword evidence="3" id="KW-1185">Reference proteome</keyword>
<accession>A0AAW1WLV5</accession>
<gene>
    <name evidence="2" type="ORF">M0R45_032987</name>
</gene>
<dbReference type="InterPro" id="IPR050232">
    <property type="entry name" value="FBL13/AtMIF1-like"/>
</dbReference>
<comment type="caution">
    <text evidence="2">The sequence shown here is derived from an EMBL/GenBank/DDBJ whole genome shotgun (WGS) entry which is preliminary data.</text>
</comment>
<sequence>METRSAAAKKRKLFFSKEDEFVPDHHNVDLISDLPDAVLHHILFLLPIKTVAQTSVLSKRWRSLWSSFPDLDFTTLNPFLPKTSKLQSQNCKESDFITQVLNHREKHSDIRILRFRARLSFSRLNGLIRLAIRHKVQVLDVEVFTEDYFNFPRCVIASDSLRVFKLKSRKPGFRLPPSSVMTSGFRSLQSLSLSRISLCNQPSLSDMFSESSFLVLKKLSLDTCFGLKHLRVGCRALQDLALENCFELQGLDVSGSNLETCRIAKCFDGYIDKSWVKIDAPRLGVVLWEHNALSDNICLENLSCLHKASIGLLHQDVSVAKLQSVSNLFAGLSLAHCLTLESNCIEILSNNNYFAVYLHQFNNLKSLELYTGFKKNNVPGLACIFRSCPTLHTLILNIINDFKTERRQWNKDLWEMSNSEEEKYWESQTLNLKSFLHHLKIVKIHGFLECENEVSLAKFLLKHGKALEEMILSTGYCKARYSLQRQKIRSQMMGFSWASSNAKIAFH</sequence>
<organism evidence="2 3">
    <name type="scientific">Rubus argutus</name>
    <name type="common">Southern blackberry</name>
    <dbReference type="NCBI Taxonomy" id="59490"/>
    <lineage>
        <taxon>Eukaryota</taxon>
        <taxon>Viridiplantae</taxon>
        <taxon>Streptophyta</taxon>
        <taxon>Embryophyta</taxon>
        <taxon>Tracheophyta</taxon>
        <taxon>Spermatophyta</taxon>
        <taxon>Magnoliopsida</taxon>
        <taxon>eudicotyledons</taxon>
        <taxon>Gunneridae</taxon>
        <taxon>Pentapetalae</taxon>
        <taxon>rosids</taxon>
        <taxon>fabids</taxon>
        <taxon>Rosales</taxon>
        <taxon>Rosaceae</taxon>
        <taxon>Rosoideae</taxon>
        <taxon>Rosoideae incertae sedis</taxon>
        <taxon>Rubus</taxon>
    </lineage>
</organism>
<dbReference type="Pfam" id="PF23622">
    <property type="entry name" value="LRR_At1g61320_AtMIF1"/>
    <property type="match status" value="1"/>
</dbReference>
<dbReference type="InterPro" id="IPR055357">
    <property type="entry name" value="LRR_At1g61320_AtMIF1"/>
</dbReference>
<evidence type="ECO:0000259" key="1">
    <source>
        <dbReference type="PROSITE" id="PS50181"/>
    </source>
</evidence>
<evidence type="ECO:0000313" key="2">
    <source>
        <dbReference type="EMBL" id="KAK9924628.1"/>
    </source>
</evidence>
<dbReference type="Pfam" id="PF00646">
    <property type="entry name" value="F-box"/>
    <property type="match status" value="1"/>
</dbReference>
<dbReference type="Gene3D" id="1.20.1280.50">
    <property type="match status" value="1"/>
</dbReference>
<dbReference type="InterPro" id="IPR053781">
    <property type="entry name" value="F-box_AtFBL13-like"/>
</dbReference>
<feature type="domain" description="F-box" evidence="1">
    <location>
        <begin position="28"/>
        <end position="76"/>
    </location>
</feature>
<dbReference type="InterPro" id="IPR001810">
    <property type="entry name" value="F-box_dom"/>
</dbReference>
<dbReference type="CDD" id="cd22160">
    <property type="entry name" value="F-box_AtFBL13-like"/>
    <property type="match status" value="1"/>
</dbReference>
<name>A0AAW1WLV5_RUBAR</name>
<dbReference type="InterPro" id="IPR032675">
    <property type="entry name" value="LRR_dom_sf"/>
</dbReference>
<dbReference type="PANTHER" id="PTHR31900:SF32">
    <property type="entry name" value="F-BOX_RNI_FBD-LIKE DOMAIN PROTEIN"/>
    <property type="match status" value="1"/>
</dbReference>
<dbReference type="EMBL" id="JBEDUW010000006">
    <property type="protein sequence ID" value="KAK9924628.1"/>
    <property type="molecule type" value="Genomic_DNA"/>
</dbReference>
<protein>
    <recommendedName>
        <fullName evidence="1">F-box domain-containing protein</fullName>
    </recommendedName>
</protein>
<reference evidence="2 3" key="1">
    <citation type="journal article" date="2023" name="G3 (Bethesda)">
        <title>A chromosome-length genome assembly and annotation of blackberry (Rubus argutus, cv. 'Hillquist').</title>
        <authorList>
            <person name="Bruna T."/>
            <person name="Aryal R."/>
            <person name="Dudchenko O."/>
            <person name="Sargent D.J."/>
            <person name="Mead D."/>
            <person name="Buti M."/>
            <person name="Cavallini A."/>
            <person name="Hytonen T."/>
            <person name="Andres J."/>
            <person name="Pham M."/>
            <person name="Weisz D."/>
            <person name="Mascagni F."/>
            <person name="Usai G."/>
            <person name="Natali L."/>
            <person name="Bassil N."/>
            <person name="Fernandez G.E."/>
            <person name="Lomsadze A."/>
            <person name="Armour M."/>
            <person name="Olukolu B."/>
            <person name="Poorten T."/>
            <person name="Britton C."/>
            <person name="Davik J."/>
            <person name="Ashrafi H."/>
            <person name="Aiden E.L."/>
            <person name="Borodovsky M."/>
            <person name="Worthington M."/>
        </authorList>
    </citation>
    <scope>NUCLEOTIDE SEQUENCE [LARGE SCALE GENOMIC DNA]</scope>
    <source>
        <strain evidence="2">PI 553951</strain>
    </source>
</reference>
<dbReference type="PROSITE" id="PS50181">
    <property type="entry name" value="FBOX"/>
    <property type="match status" value="1"/>
</dbReference>
<dbReference type="SMART" id="SM00256">
    <property type="entry name" value="FBOX"/>
    <property type="match status" value="1"/>
</dbReference>
<dbReference type="InterPro" id="IPR006566">
    <property type="entry name" value="FBD"/>
</dbReference>
<dbReference type="AlphaFoldDB" id="A0AAW1WLV5"/>
<dbReference type="Pfam" id="PF08387">
    <property type="entry name" value="FBD"/>
    <property type="match status" value="1"/>
</dbReference>
<proteinExistence type="predicted"/>
<dbReference type="SMART" id="SM00579">
    <property type="entry name" value="FBD"/>
    <property type="match status" value="1"/>
</dbReference>
<dbReference type="Proteomes" id="UP001457282">
    <property type="component" value="Unassembled WGS sequence"/>
</dbReference>
<evidence type="ECO:0000313" key="3">
    <source>
        <dbReference type="Proteomes" id="UP001457282"/>
    </source>
</evidence>
<dbReference type="SUPFAM" id="SSF81383">
    <property type="entry name" value="F-box domain"/>
    <property type="match status" value="1"/>
</dbReference>
<dbReference type="InterPro" id="IPR036047">
    <property type="entry name" value="F-box-like_dom_sf"/>
</dbReference>
<dbReference type="PANTHER" id="PTHR31900">
    <property type="entry name" value="F-BOX/RNI SUPERFAMILY PROTEIN-RELATED"/>
    <property type="match status" value="1"/>
</dbReference>